<feature type="transmembrane region" description="Helical" evidence="9">
    <location>
        <begin position="250"/>
        <end position="274"/>
    </location>
</feature>
<dbReference type="InterPro" id="IPR004684">
    <property type="entry name" value="2keto-3dGluconate_permease"/>
</dbReference>
<evidence type="ECO:0008006" key="12">
    <source>
        <dbReference type="Google" id="ProtNLM"/>
    </source>
</evidence>
<keyword evidence="4" id="KW-0762">Sugar transport</keyword>
<dbReference type="OrthoDB" id="2833at2"/>
<feature type="transmembrane region" description="Helical" evidence="9">
    <location>
        <begin position="12"/>
        <end position="34"/>
    </location>
</feature>
<dbReference type="EMBL" id="CP023434">
    <property type="protein sequence ID" value="AXY24748.1"/>
    <property type="molecule type" value="Genomic_DNA"/>
</dbReference>
<keyword evidence="7 9" id="KW-1133">Transmembrane helix</keyword>
<evidence type="ECO:0000256" key="4">
    <source>
        <dbReference type="ARBA" id="ARBA00022597"/>
    </source>
</evidence>
<keyword evidence="5 9" id="KW-0812">Transmembrane</keyword>
<organism evidence="10 11">
    <name type="scientific">Suicoccus acidiformans</name>
    <dbReference type="NCBI Taxonomy" id="2036206"/>
    <lineage>
        <taxon>Bacteria</taxon>
        <taxon>Bacillati</taxon>
        <taxon>Bacillota</taxon>
        <taxon>Bacilli</taxon>
        <taxon>Lactobacillales</taxon>
        <taxon>Aerococcaceae</taxon>
        <taxon>Suicoccus</taxon>
    </lineage>
</organism>
<evidence type="ECO:0000256" key="3">
    <source>
        <dbReference type="ARBA" id="ARBA00022475"/>
    </source>
</evidence>
<feature type="transmembrane region" description="Helical" evidence="9">
    <location>
        <begin position="286"/>
        <end position="305"/>
    </location>
</feature>
<feature type="transmembrane region" description="Helical" evidence="9">
    <location>
        <begin position="100"/>
        <end position="122"/>
    </location>
</feature>
<sequence>MLKAINRIPAGTFLVPMVLSMILVSIFPNMYNIGGTTAQTFAQGTSIVIGLLVFAAGTTLDLRTIGPLLKRHLPMIIFKLVLSTVFVVVFYFLFGVEGTMGISLLSFACVTYSLNPAVALAIHTSYGDQQFGAAYGVFGILGMSFTPLICISLLTSDGGAGAIDWNPIISIFIPLIAGMLLGNIDTSFREFFAPMVGKLLPFLGWNLGAGMSIQDAIASGVPGFIMTAIFLVLMLPLIPFDKFVTKNNGGVDGAAIWNVAGMSVANPAIVGAALPHLFNSAEVARATAIVMMACIITSILSPIVAQRLFKKEYGAENMQELLGDQALDTTA</sequence>
<dbReference type="AlphaFoldDB" id="A0A347WI41"/>
<comment type="similarity">
    <text evidence="1">Belongs to the KdgT transporter family.</text>
</comment>
<evidence type="ECO:0000256" key="8">
    <source>
        <dbReference type="ARBA" id="ARBA00023136"/>
    </source>
</evidence>
<evidence type="ECO:0000256" key="2">
    <source>
        <dbReference type="ARBA" id="ARBA00022448"/>
    </source>
</evidence>
<evidence type="ECO:0000256" key="9">
    <source>
        <dbReference type="SAM" id="Phobius"/>
    </source>
</evidence>
<evidence type="ECO:0000256" key="5">
    <source>
        <dbReference type="ARBA" id="ARBA00022692"/>
    </source>
</evidence>
<dbReference type="KEGG" id="abae:CL176_01240"/>
<gene>
    <name evidence="10" type="ORF">CL176_01240</name>
</gene>
<keyword evidence="2" id="KW-0813">Transport</keyword>
<protein>
    <recommendedName>
        <fullName evidence="12">2-keto-3-deoxygluconate permease</fullName>
    </recommendedName>
</protein>
<feature type="transmembrane region" description="Helical" evidence="9">
    <location>
        <begin position="40"/>
        <end position="60"/>
    </location>
</feature>
<dbReference type="Pfam" id="PF03812">
    <property type="entry name" value="KdgT"/>
    <property type="match status" value="1"/>
</dbReference>
<evidence type="ECO:0000313" key="11">
    <source>
        <dbReference type="Proteomes" id="UP000263232"/>
    </source>
</evidence>
<feature type="transmembrane region" description="Helical" evidence="9">
    <location>
        <begin position="134"/>
        <end position="155"/>
    </location>
</feature>
<evidence type="ECO:0000313" key="10">
    <source>
        <dbReference type="EMBL" id="AXY24748.1"/>
    </source>
</evidence>
<dbReference type="RefSeq" id="WP_118989672.1">
    <property type="nucleotide sequence ID" value="NZ_CP023434.1"/>
</dbReference>
<dbReference type="GO" id="GO:0015649">
    <property type="term" value="F:2-keto-3-deoxygluconate:proton symporter activity"/>
    <property type="evidence" value="ECO:0007669"/>
    <property type="project" value="InterPro"/>
</dbReference>
<feature type="transmembrane region" description="Helical" evidence="9">
    <location>
        <begin position="191"/>
        <end position="211"/>
    </location>
</feature>
<feature type="transmembrane region" description="Helical" evidence="9">
    <location>
        <begin position="217"/>
        <end position="238"/>
    </location>
</feature>
<feature type="transmembrane region" description="Helical" evidence="9">
    <location>
        <begin position="167"/>
        <end position="184"/>
    </location>
</feature>
<keyword evidence="8 9" id="KW-0472">Membrane</keyword>
<evidence type="ECO:0000256" key="7">
    <source>
        <dbReference type="ARBA" id="ARBA00022989"/>
    </source>
</evidence>
<proteinExistence type="inferred from homology"/>
<dbReference type="GO" id="GO:0016020">
    <property type="term" value="C:membrane"/>
    <property type="evidence" value="ECO:0007669"/>
    <property type="project" value="InterPro"/>
</dbReference>
<keyword evidence="11" id="KW-1185">Reference proteome</keyword>
<keyword evidence="6" id="KW-0769">Symport</keyword>
<dbReference type="Proteomes" id="UP000263232">
    <property type="component" value="Chromosome"/>
</dbReference>
<name>A0A347WI41_9LACT</name>
<feature type="transmembrane region" description="Helical" evidence="9">
    <location>
        <begin position="72"/>
        <end position="94"/>
    </location>
</feature>
<reference evidence="10 11" key="1">
    <citation type="submission" date="2017-09" db="EMBL/GenBank/DDBJ databases">
        <title>Complete genome sequence of Oxytococcus suis strain ZY16052.</title>
        <authorList>
            <person name="Li F."/>
        </authorList>
    </citation>
    <scope>NUCLEOTIDE SEQUENCE [LARGE SCALE GENOMIC DNA]</scope>
    <source>
        <strain evidence="10 11">ZY16052</strain>
    </source>
</reference>
<accession>A0A347WI41</accession>
<keyword evidence="3" id="KW-1003">Cell membrane</keyword>
<evidence type="ECO:0000256" key="1">
    <source>
        <dbReference type="ARBA" id="ARBA00006430"/>
    </source>
</evidence>
<evidence type="ECO:0000256" key="6">
    <source>
        <dbReference type="ARBA" id="ARBA00022847"/>
    </source>
</evidence>